<protein>
    <recommendedName>
        <fullName evidence="4">Orphan protein</fullName>
    </recommendedName>
</protein>
<keyword evidence="1" id="KW-0732">Signal</keyword>
<keyword evidence="3" id="KW-1185">Reference proteome</keyword>
<dbReference type="EMBL" id="AQGV01000012">
    <property type="protein sequence ID" value="MBE0368037.1"/>
    <property type="molecule type" value="Genomic_DNA"/>
</dbReference>
<name>A0ABR9EAM1_9GAMM</name>
<accession>A0ABR9EAM1</accession>
<feature type="chain" id="PRO_5046265413" description="Orphan protein" evidence="1">
    <location>
        <begin position="22"/>
        <end position="164"/>
    </location>
</feature>
<dbReference type="Pfam" id="PF20420">
    <property type="entry name" value="DUF6702"/>
    <property type="match status" value="1"/>
</dbReference>
<evidence type="ECO:0008006" key="4">
    <source>
        <dbReference type="Google" id="ProtNLM"/>
    </source>
</evidence>
<evidence type="ECO:0000313" key="3">
    <source>
        <dbReference type="Proteomes" id="UP000615755"/>
    </source>
</evidence>
<reference evidence="2 3" key="1">
    <citation type="submission" date="2015-03" db="EMBL/GenBank/DDBJ databases">
        <title>Genome sequence of Pseudoalteromonas aurantia.</title>
        <authorList>
            <person name="Xie B.-B."/>
            <person name="Rong J.-C."/>
            <person name="Qin Q.-L."/>
            <person name="Zhang Y.-Z."/>
        </authorList>
    </citation>
    <scope>NUCLEOTIDE SEQUENCE [LARGE SCALE GENOMIC DNA]</scope>
    <source>
        <strain evidence="2 3">208</strain>
    </source>
</reference>
<proteinExistence type="predicted"/>
<dbReference type="InterPro" id="IPR046525">
    <property type="entry name" value="DUF6702"/>
</dbReference>
<sequence>MKALNLLFVLLAIFVFDTAFSHQKKSAETTVLFNKQSNKLEVMHRFYLHDTEHAVQKLFNKKADILDSKQTQQQFAKYVSQQFFARDLSEQALILNNVGYEVDGKFFWVYQEANLPENIQGIKLFNGTLRNLWPTQVNMVNIEGKGKVRTLYFSHHKNWLIAKF</sequence>
<organism evidence="2 3">
    <name type="scientific">Pseudoalteromonas aurantia 208</name>
    <dbReference type="NCBI Taxonomy" id="1314867"/>
    <lineage>
        <taxon>Bacteria</taxon>
        <taxon>Pseudomonadati</taxon>
        <taxon>Pseudomonadota</taxon>
        <taxon>Gammaproteobacteria</taxon>
        <taxon>Alteromonadales</taxon>
        <taxon>Pseudoalteromonadaceae</taxon>
        <taxon>Pseudoalteromonas</taxon>
    </lineage>
</organism>
<feature type="signal peptide" evidence="1">
    <location>
        <begin position="1"/>
        <end position="21"/>
    </location>
</feature>
<evidence type="ECO:0000313" key="2">
    <source>
        <dbReference type="EMBL" id="MBE0368037.1"/>
    </source>
</evidence>
<dbReference type="Proteomes" id="UP000615755">
    <property type="component" value="Unassembled WGS sequence"/>
</dbReference>
<gene>
    <name evidence="2" type="ORF">PAUR_a1549</name>
</gene>
<evidence type="ECO:0000256" key="1">
    <source>
        <dbReference type="SAM" id="SignalP"/>
    </source>
</evidence>
<comment type="caution">
    <text evidence="2">The sequence shown here is derived from an EMBL/GenBank/DDBJ whole genome shotgun (WGS) entry which is preliminary data.</text>
</comment>